<protein>
    <submittedName>
        <fullName evidence="1">Uncharacterized protein</fullName>
    </submittedName>
</protein>
<dbReference type="EMBL" id="CP081303">
    <property type="protein sequence ID" value="QZE15182.1"/>
    <property type="molecule type" value="Genomic_DNA"/>
</dbReference>
<accession>A0AC61NNU6</accession>
<evidence type="ECO:0000313" key="2">
    <source>
        <dbReference type="Proteomes" id="UP000826212"/>
    </source>
</evidence>
<organism evidence="1 2">
    <name type="scientific">Halosquirtibacter laminarini</name>
    <dbReference type="NCBI Taxonomy" id="3374600"/>
    <lineage>
        <taxon>Bacteria</taxon>
        <taxon>Pseudomonadati</taxon>
        <taxon>Bacteroidota</taxon>
        <taxon>Bacteroidia</taxon>
        <taxon>Marinilabiliales</taxon>
        <taxon>Prolixibacteraceae</taxon>
        <taxon>Halosquirtibacter</taxon>
    </lineage>
</organism>
<gene>
    <name evidence="1" type="ORF">K4L44_04940</name>
</gene>
<reference evidence="1" key="1">
    <citation type="submission" date="2021-08" db="EMBL/GenBank/DDBJ databases">
        <title>Novel anaerobic bacterium isolated from sea squirt in East Sea, Republic of Korea.</title>
        <authorList>
            <person name="Nguyen T.H."/>
            <person name="Li Z."/>
            <person name="Lee Y.-J."/>
            <person name="Ko J."/>
            <person name="Kim S.-G."/>
        </authorList>
    </citation>
    <scope>NUCLEOTIDE SEQUENCE</scope>
    <source>
        <strain evidence="1">KCTC 25031</strain>
    </source>
</reference>
<sequence length="72" mass="7572">MTRFAYFLNKTVEEFISTILGLQSYEIAGCGAVESSQYYHAFRSAAAGAGLGSCVGTLAKGSKGKEGGKKKK</sequence>
<name>A0AC61NNU6_9BACT</name>
<dbReference type="Proteomes" id="UP000826212">
    <property type="component" value="Chromosome"/>
</dbReference>
<proteinExistence type="predicted"/>
<keyword evidence="2" id="KW-1185">Reference proteome</keyword>
<evidence type="ECO:0000313" key="1">
    <source>
        <dbReference type="EMBL" id="QZE15182.1"/>
    </source>
</evidence>